<dbReference type="PANTHER" id="PTHR30522">
    <property type="entry name" value="NUCLEOSIDE TRIPHOSPHATE PYROPHOSPHOHYDROLASE"/>
    <property type="match status" value="1"/>
</dbReference>
<evidence type="ECO:0000313" key="2">
    <source>
        <dbReference type="Proteomes" id="UP000283745"/>
    </source>
</evidence>
<organism evidence="1 2">
    <name type="scientific">Blautia obeum</name>
    <dbReference type="NCBI Taxonomy" id="40520"/>
    <lineage>
        <taxon>Bacteria</taxon>
        <taxon>Bacillati</taxon>
        <taxon>Bacillota</taxon>
        <taxon>Clostridia</taxon>
        <taxon>Lachnospirales</taxon>
        <taxon>Lachnospiraceae</taxon>
        <taxon>Blautia</taxon>
    </lineage>
</organism>
<reference evidence="1 2" key="1">
    <citation type="submission" date="2018-08" db="EMBL/GenBank/DDBJ databases">
        <title>A genome reference for cultivated species of the human gut microbiota.</title>
        <authorList>
            <person name="Zou Y."/>
            <person name="Xue W."/>
            <person name="Luo G."/>
        </authorList>
    </citation>
    <scope>NUCLEOTIDE SEQUENCE [LARGE SCALE GENOMIC DNA]</scope>
    <source>
        <strain evidence="1 2">AM28-23</strain>
    </source>
</reference>
<dbReference type="GO" id="GO:0046047">
    <property type="term" value="P:TTP catabolic process"/>
    <property type="evidence" value="ECO:0007669"/>
    <property type="project" value="TreeGrafter"/>
</dbReference>
<accession>A0A414J610</accession>
<evidence type="ECO:0000313" key="1">
    <source>
        <dbReference type="EMBL" id="RHE39883.1"/>
    </source>
</evidence>
<proteinExistence type="predicted"/>
<dbReference type="InterPro" id="IPR011551">
    <property type="entry name" value="NTP_PyrPHydrolase_MazG"/>
</dbReference>
<comment type="caution">
    <text evidence="1">The sequence shown here is derived from an EMBL/GenBank/DDBJ whole genome shotgun (WGS) entry which is preliminary data.</text>
</comment>
<dbReference type="GO" id="GO:0006203">
    <property type="term" value="P:dGTP catabolic process"/>
    <property type="evidence" value="ECO:0007669"/>
    <property type="project" value="TreeGrafter"/>
</dbReference>
<dbReference type="GO" id="GO:0046076">
    <property type="term" value="P:dTTP catabolic process"/>
    <property type="evidence" value="ECO:0007669"/>
    <property type="project" value="TreeGrafter"/>
</dbReference>
<dbReference type="InterPro" id="IPR004518">
    <property type="entry name" value="MazG-like_dom"/>
</dbReference>
<dbReference type="GO" id="GO:0046081">
    <property type="term" value="P:dUTP catabolic process"/>
    <property type="evidence" value="ECO:0007669"/>
    <property type="project" value="TreeGrafter"/>
</dbReference>
<dbReference type="RefSeq" id="WP_118039809.1">
    <property type="nucleotide sequence ID" value="NZ_CABJFK010000006.1"/>
</dbReference>
<dbReference type="CDD" id="cd11528">
    <property type="entry name" value="NTP-PPase_MazG_Nterm"/>
    <property type="match status" value="1"/>
</dbReference>
<dbReference type="Gene3D" id="1.10.287.1080">
    <property type="entry name" value="MazG-like"/>
    <property type="match status" value="1"/>
</dbReference>
<dbReference type="InterPro" id="IPR048015">
    <property type="entry name" value="NTP-PPase_MazG-like_N"/>
</dbReference>
<dbReference type="PANTHER" id="PTHR30522:SF0">
    <property type="entry name" value="NUCLEOSIDE TRIPHOSPHATE PYROPHOSPHOHYDROLASE"/>
    <property type="match status" value="1"/>
</dbReference>
<dbReference type="Proteomes" id="UP000283745">
    <property type="component" value="Unassembled WGS sequence"/>
</dbReference>
<dbReference type="AlphaFoldDB" id="A0A414J610"/>
<name>A0A414J610_9FIRM</name>
<gene>
    <name evidence="1" type="ORF">DW740_08965</name>
</gene>
<protein>
    <submittedName>
        <fullName evidence="1">Nucleotide pyrophosphohydrolase</fullName>
    </submittedName>
</protein>
<dbReference type="GO" id="GO:0047429">
    <property type="term" value="F:nucleoside triphosphate diphosphatase activity"/>
    <property type="evidence" value="ECO:0007669"/>
    <property type="project" value="TreeGrafter"/>
</dbReference>
<keyword evidence="1" id="KW-0378">Hydrolase</keyword>
<dbReference type="SUPFAM" id="SSF101386">
    <property type="entry name" value="all-alpha NTP pyrophosphatases"/>
    <property type="match status" value="1"/>
</dbReference>
<dbReference type="Pfam" id="PF03819">
    <property type="entry name" value="MazG"/>
    <property type="match status" value="1"/>
</dbReference>
<dbReference type="EMBL" id="QSKF01000006">
    <property type="protein sequence ID" value="RHE39883.1"/>
    <property type="molecule type" value="Genomic_DNA"/>
</dbReference>
<dbReference type="GO" id="GO:0046061">
    <property type="term" value="P:dATP catabolic process"/>
    <property type="evidence" value="ECO:0007669"/>
    <property type="project" value="TreeGrafter"/>
</dbReference>
<dbReference type="GO" id="GO:0046052">
    <property type="term" value="P:UTP catabolic process"/>
    <property type="evidence" value="ECO:0007669"/>
    <property type="project" value="TreeGrafter"/>
</dbReference>
<sequence>MQEFDRFIKVVREIREKCPWDSVQTHESLKKYLVEESQEVLDGIDRLNETGDSDNLCEELGDVLFQVALHSLIAQEEGLFTIEDVISGVTDKMQFRHPKIFAPEDRELCSLSWEALKAKERSAKSNSKNDKTAHESQM</sequence>